<dbReference type="Proteomes" id="UP000219467">
    <property type="component" value="Unassembled WGS sequence"/>
</dbReference>
<dbReference type="GO" id="GO:0020037">
    <property type="term" value="F:heme binding"/>
    <property type="evidence" value="ECO:0007669"/>
    <property type="project" value="InterPro"/>
</dbReference>
<feature type="binding site" description="axial binding residue" evidence="18">
    <location>
        <position position="244"/>
    </location>
    <ligand>
        <name>heme c</name>
        <dbReference type="ChEBI" id="CHEBI:61717"/>
        <label>2</label>
    </ligand>
    <ligandPart>
        <name>Fe</name>
        <dbReference type="ChEBI" id="CHEBI:18248"/>
    </ligandPart>
</feature>
<dbReference type="OrthoDB" id="7916986at2"/>
<evidence type="ECO:0000256" key="18">
    <source>
        <dbReference type="PIRSR" id="PIRSR038455-3"/>
    </source>
</evidence>
<dbReference type="InterPro" id="IPR036909">
    <property type="entry name" value="Cyt_c-like_dom_sf"/>
</dbReference>
<evidence type="ECO:0000256" key="2">
    <source>
        <dbReference type="ARBA" id="ARBA00004418"/>
    </source>
</evidence>
<feature type="domain" description="Cytochrome c" evidence="20">
    <location>
        <begin position="84"/>
        <end position="168"/>
    </location>
</feature>
<keyword evidence="4 15" id="KW-0813">Transport</keyword>
<dbReference type="InterPro" id="IPR025710">
    <property type="entry name" value="SoxA"/>
</dbReference>
<protein>
    <recommendedName>
        <fullName evidence="15">SoxAX cytochrome complex subunit A</fullName>
        <ecNumber evidence="15">2.8.5.2</ecNumber>
    </recommendedName>
    <alternativeName>
        <fullName evidence="15">Protein SoxA</fullName>
    </alternativeName>
    <alternativeName>
        <fullName evidence="15">Sulfur oxidizing protein A</fullName>
    </alternativeName>
    <alternativeName>
        <fullName evidence="15">Thiosulfate-oxidizing multienzyme system protein SoxA</fullName>
    </alternativeName>
</protein>
<keyword evidence="11 15" id="KW-0408">Iron</keyword>
<dbReference type="GO" id="GO:0016669">
    <property type="term" value="F:oxidoreductase activity, acting on a sulfur group of donors, cytochrome as acceptor"/>
    <property type="evidence" value="ECO:0007669"/>
    <property type="project" value="InterPro"/>
</dbReference>
<evidence type="ECO:0000256" key="12">
    <source>
        <dbReference type="ARBA" id="ARBA00025746"/>
    </source>
</evidence>
<feature type="chain" id="PRO_5012538062" description="SoxAX cytochrome complex subunit A" evidence="19">
    <location>
        <begin position="22"/>
        <end position="283"/>
    </location>
</feature>
<dbReference type="RefSeq" id="WP_097030609.1">
    <property type="nucleotide sequence ID" value="NZ_OAOQ01000008.1"/>
</dbReference>
<proteinExistence type="inferred from homology"/>
<accession>A0A285CU18</accession>
<comment type="catalytic activity">
    <reaction evidence="13 15">
        <text>L-cysteinyl-[SoxY protein] + thiosulfate + 2 Fe(III)-[cytochrome c] = S-sulfosulfanyl-L-cysteinyl-[SoxY protein] + 2 Fe(II)-[cytochrome c] + 2 H(+)</text>
        <dbReference type="Rhea" id="RHEA:56720"/>
        <dbReference type="Rhea" id="RHEA-COMP:10350"/>
        <dbReference type="Rhea" id="RHEA-COMP:14328"/>
        <dbReference type="Rhea" id="RHEA-COMP:14399"/>
        <dbReference type="Rhea" id="RHEA-COMP:14691"/>
        <dbReference type="ChEBI" id="CHEBI:15378"/>
        <dbReference type="ChEBI" id="CHEBI:29033"/>
        <dbReference type="ChEBI" id="CHEBI:29034"/>
        <dbReference type="ChEBI" id="CHEBI:29950"/>
        <dbReference type="ChEBI" id="CHEBI:33542"/>
        <dbReference type="ChEBI" id="CHEBI:139321"/>
        <dbReference type="EC" id="2.8.5.2"/>
    </reaction>
</comment>
<evidence type="ECO:0000256" key="16">
    <source>
        <dbReference type="PIRSR" id="PIRSR038455-1"/>
    </source>
</evidence>
<feature type="binding site" description="covalent" evidence="17">
    <location>
        <position position="199"/>
    </location>
    <ligand>
        <name>heme c</name>
        <dbReference type="ChEBI" id="CHEBI:61717"/>
        <label>2</label>
    </ligand>
</feature>
<feature type="active site" description="Cysteine persulfide intermediate" evidence="16">
    <location>
        <position position="244"/>
    </location>
</feature>
<feature type="binding site" description="covalent" evidence="17">
    <location>
        <position position="202"/>
    </location>
    <ligand>
        <name>heme c</name>
        <dbReference type="ChEBI" id="CHEBI:61717"/>
        <label>2</label>
    </ligand>
</feature>
<evidence type="ECO:0000256" key="7">
    <source>
        <dbReference type="ARBA" id="ARBA00022723"/>
    </source>
</evidence>
<dbReference type="GO" id="GO:0009055">
    <property type="term" value="F:electron transfer activity"/>
    <property type="evidence" value="ECO:0007669"/>
    <property type="project" value="InterPro"/>
</dbReference>
<comment type="subunit">
    <text evidence="3 15">Heterodimer of SoxA and SoxX.</text>
</comment>
<sequence>MRLLSGGVTLAAVLLAGAASADPDPTATLIVNDQIEIATRAPAPDHLKDVFDTVQSGWLYRTEETRALQMDDFDNPAMVFVDLGLEQWDGVDGSEGKSCASCHQGIDSMKGVRASMPKVNPAGNDLWSLENFINACRTQRMGAEEWKWNSDPMKQMTAAISLQSRGMASTIRIDGAAEPYWEQGREIYYTRYGQLELSCANCHEQNAGKMIRADHLSQGQINGFPTYRLKDSGIVSIHGRFVGCIRDTRGEPFKPGSPEFRALELYVASRGMTLPIEGLSVRH</sequence>
<evidence type="ECO:0000256" key="10">
    <source>
        <dbReference type="ARBA" id="ARBA00022982"/>
    </source>
</evidence>
<evidence type="ECO:0000256" key="17">
    <source>
        <dbReference type="PIRSR" id="PIRSR038455-2"/>
    </source>
</evidence>
<dbReference type="EMBL" id="OAOQ01000008">
    <property type="protein sequence ID" value="SNX71070.1"/>
    <property type="molecule type" value="Genomic_DNA"/>
</dbReference>
<dbReference type="GO" id="GO:0070069">
    <property type="term" value="C:cytochrome complex"/>
    <property type="evidence" value="ECO:0007669"/>
    <property type="project" value="InterPro"/>
</dbReference>
<dbReference type="PIRSF" id="PIRSF038455">
    <property type="entry name" value="SoxA"/>
    <property type="match status" value="1"/>
</dbReference>
<comment type="catalytic activity">
    <reaction evidence="14 15">
        <text>S-sulfanyl-L-cysteinyl-[SoxY protein] + thiosulfate + 2 Fe(III)-[cytochrome c] = S-(2-sulfodisulfanyl)-L-cysteinyl-[SoxY protein] + 2 Fe(II)-[cytochrome c] + 2 H(+)</text>
        <dbReference type="Rhea" id="RHEA:51224"/>
        <dbReference type="Rhea" id="RHEA-COMP:10350"/>
        <dbReference type="Rhea" id="RHEA-COMP:14399"/>
        <dbReference type="Rhea" id="RHEA-COMP:14689"/>
        <dbReference type="Rhea" id="RHEA-COMP:14690"/>
        <dbReference type="ChEBI" id="CHEBI:15378"/>
        <dbReference type="ChEBI" id="CHEBI:29033"/>
        <dbReference type="ChEBI" id="CHEBI:29034"/>
        <dbReference type="ChEBI" id="CHEBI:33542"/>
        <dbReference type="ChEBI" id="CHEBI:61963"/>
        <dbReference type="ChEBI" id="CHEBI:140664"/>
        <dbReference type="EC" id="2.8.5.2"/>
    </reaction>
</comment>
<keyword evidence="6 15" id="KW-0808">Transferase</keyword>
<dbReference type="Gene3D" id="1.10.760.10">
    <property type="entry name" value="Cytochrome c-like domain"/>
    <property type="match status" value="2"/>
</dbReference>
<evidence type="ECO:0000256" key="3">
    <source>
        <dbReference type="ARBA" id="ARBA00011530"/>
    </source>
</evidence>
<dbReference type="EC" id="2.8.5.2" evidence="15"/>
<comment type="cofactor">
    <cofactor evidence="1">
        <name>heme c</name>
        <dbReference type="ChEBI" id="CHEBI:61717"/>
    </cofactor>
</comment>
<reference evidence="22" key="1">
    <citation type="submission" date="2017-08" db="EMBL/GenBank/DDBJ databases">
        <authorList>
            <person name="Varghese N."/>
            <person name="Submissions S."/>
        </authorList>
    </citation>
    <scope>NUCLEOTIDE SEQUENCE [LARGE SCALE GENOMIC DNA]</scope>
    <source>
        <strain evidence="22">JA234</strain>
    </source>
</reference>
<feature type="binding site" description="axial binding residue" evidence="18">
    <location>
        <position position="203"/>
    </location>
    <ligand>
        <name>heme c</name>
        <dbReference type="ChEBI" id="CHEBI:61717"/>
        <label>2</label>
    </ligand>
    <ligandPart>
        <name>Fe</name>
        <dbReference type="ChEBI" id="CHEBI:18248"/>
    </ligandPart>
</feature>
<feature type="binding site" description="covalent" evidence="17">
    <location>
        <position position="99"/>
    </location>
    <ligand>
        <name>heme c</name>
        <dbReference type="ChEBI" id="CHEBI:61717"/>
        <label>1</label>
    </ligand>
</feature>
<keyword evidence="22" id="KW-1185">Reference proteome</keyword>
<keyword evidence="10 15" id="KW-0249">Electron transport</keyword>
<dbReference type="FunFam" id="1.10.760.10:FF:000030">
    <property type="entry name" value="L-cysteine S-thiosulfotransferase subunit SoxA"/>
    <property type="match status" value="1"/>
</dbReference>
<keyword evidence="8 19" id="KW-0732">Signal</keyword>
<keyword evidence="5 15" id="KW-0349">Heme</keyword>
<organism evidence="21 22">
    <name type="scientific">Cereibacter ovatus</name>
    <dbReference type="NCBI Taxonomy" id="439529"/>
    <lineage>
        <taxon>Bacteria</taxon>
        <taxon>Pseudomonadati</taxon>
        <taxon>Pseudomonadota</taxon>
        <taxon>Alphaproteobacteria</taxon>
        <taxon>Rhodobacterales</taxon>
        <taxon>Paracoccaceae</taxon>
        <taxon>Cereibacter</taxon>
    </lineage>
</organism>
<evidence type="ECO:0000256" key="9">
    <source>
        <dbReference type="ARBA" id="ARBA00022764"/>
    </source>
</evidence>
<dbReference type="InterPro" id="IPR009056">
    <property type="entry name" value="Cyt_c-like_dom"/>
</dbReference>
<name>A0A285CU18_9RHOB</name>
<feature type="signal peptide" evidence="19">
    <location>
        <begin position="1"/>
        <end position="21"/>
    </location>
</feature>
<evidence type="ECO:0000259" key="20">
    <source>
        <dbReference type="Pfam" id="PF21342"/>
    </source>
</evidence>
<evidence type="ECO:0000256" key="6">
    <source>
        <dbReference type="ARBA" id="ARBA00022679"/>
    </source>
</evidence>
<keyword evidence="7 15" id="KW-0479">Metal-binding</keyword>
<dbReference type="Pfam" id="PF21342">
    <property type="entry name" value="SoxA-TsdA_cyt-c"/>
    <property type="match status" value="1"/>
</dbReference>
<evidence type="ECO:0000256" key="8">
    <source>
        <dbReference type="ARBA" id="ARBA00022729"/>
    </source>
</evidence>
<evidence type="ECO:0000313" key="21">
    <source>
        <dbReference type="EMBL" id="SNX71070.1"/>
    </source>
</evidence>
<comment type="subcellular location">
    <subcellularLocation>
        <location evidence="2 15">Periplasm</location>
    </subcellularLocation>
</comment>
<evidence type="ECO:0000313" key="22">
    <source>
        <dbReference type="Proteomes" id="UP000219467"/>
    </source>
</evidence>
<feature type="binding site" evidence="17">
    <location>
        <position position="240"/>
    </location>
    <ligand>
        <name>substrate</name>
    </ligand>
</feature>
<dbReference type="GO" id="GO:0042597">
    <property type="term" value="C:periplasmic space"/>
    <property type="evidence" value="ECO:0007669"/>
    <property type="project" value="UniProtKB-SubCell"/>
</dbReference>
<evidence type="ECO:0000256" key="11">
    <source>
        <dbReference type="ARBA" id="ARBA00023004"/>
    </source>
</evidence>
<gene>
    <name evidence="21" type="ORF">SAMN05878503_10823</name>
</gene>
<dbReference type="GO" id="GO:0046982">
    <property type="term" value="F:protein heterodimerization activity"/>
    <property type="evidence" value="ECO:0007669"/>
    <property type="project" value="UniProtKB-ARBA"/>
</dbReference>
<keyword evidence="9 15" id="KW-0574">Periplasm</keyword>
<dbReference type="GO" id="GO:0019417">
    <property type="term" value="P:sulfur oxidation"/>
    <property type="evidence" value="ECO:0007669"/>
    <property type="project" value="InterPro"/>
</dbReference>
<dbReference type="SUPFAM" id="SSF46626">
    <property type="entry name" value="Cytochrome c"/>
    <property type="match status" value="2"/>
</dbReference>
<evidence type="ECO:0000256" key="5">
    <source>
        <dbReference type="ARBA" id="ARBA00022617"/>
    </source>
</evidence>
<evidence type="ECO:0000256" key="14">
    <source>
        <dbReference type="ARBA" id="ARBA00048423"/>
    </source>
</evidence>
<evidence type="ECO:0000256" key="13">
    <source>
        <dbReference type="ARBA" id="ARBA00048077"/>
    </source>
</evidence>
<evidence type="ECO:0000256" key="1">
    <source>
        <dbReference type="ARBA" id="ARBA00001926"/>
    </source>
</evidence>
<evidence type="ECO:0000256" key="19">
    <source>
        <dbReference type="SAM" id="SignalP"/>
    </source>
</evidence>
<feature type="binding site" description="axial binding residue" evidence="18">
    <location>
        <position position="136"/>
    </location>
    <ligand>
        <name>heme c</name>
        <dbReference type="ChEBI" id="CHEBI:61717"/>
        <label>1</label>
    </ligand>
    <ligandPart>
        <name>Fe</name>
        <dbReference type="ChEBI" id="CHEBI:18248"/>
    </ligandPart>
</feature>
<dbReference type="GO" id="GO:0046872">
    <property type="term" value="F:metal ion binding"/>
    <property type="evidence" value="ECO:0007669"/>
    <property type="project" value="UniProtKB-KW"/>
</dbReference>
<feature type="binding site" description="axial binding residue" evidence="18">
    <location>
        <position position="103"/>
    </location>
    <ligand>
        <name>heme c</name>
        <dbReference type="ChEBI" id="CHEBI:61717"/>
        <label>1</label>
    </ligand>
    <ligandPart>
        <name>Fe</name>
        <dbReference type="ChEBI" id="CHEBI:18248"/>
    </ligandPart>
</feature>
<comment type="similarity">
    <text evidence="12 15">Belongs to the SoxA family.</text>
</comment>
<evidence type="ECO:0000256" key="4">
    <source>
        <dbReference type="ARBA" id="ARBA00022448"/>
    </source>
</evidence>
<evidence type="ECO:0000256" key="15">
    <source>
        <dbReference type="PIRNR" id="PIRNR038455"/>
    </source>
</evidence>
<comment type="cofactor">
    <cofactor evidence="17">
        <name>heme</name>
        <dbReference type="ChEBI" id="CHEBI:30413"/>
    </cofactor>
    <text evidence="17">Binds 2 heme groups per subunit.</text>
</comment>
<dbReference type="GO" id="GO:0004792">
    <property type="term" value="F:thiosulfate-cyanide sulfurtransferase activity"/>
    <property type="evidence" value="ECO:0007669"/>
    <property type="project" value="UniProtKB-ARBA"/>
</dbReference>
<feature type="binding site" description="covalent" evidence="17">
    <location>
        <position position="102"/>
    </location>
    <ligand>
        <name>heme c</name>
        <dbReference type="ChEBI" id="CHEBI:61717"/>
        <label>1</label>
    </ligand>
</feature>
<dbReference type="AlphaFoldDB" id="A0A285CU18"/>
<dbReference type="NCBIfam" id="TIGR04484">
    <property type="entry name" value="thiosulf_SoxA"/>
    <property type="match status" value="1"/>
</dbReference>